<accession>D8UB92</accession>
<dbReference type="Proteomes" id="UP000001058">
    <property type="component" value="Unassembled WGS sequence"/>
</dbReference>
<sequence>MPKSCKCGNLFCNKLHLEIHERFASLVQEAIQNVPEPSPGDLPGLQGIPVEVRDMASKIGFEIGCRPFQLFYTAYEKWKSDFKPAFNSPGSAKATMDMFSTLYEMGFRERDLLDQQQVNRVSLKTFKESVKPKMVHMVPPNFINGLEAAFEAVANPNPRKRKNSWDSQEGDGDDGEHDGTKDASGSGTSQGVQRAKRYILEKLYKFFDPVLKDFNSASKIYLEVTEKEIEDFMVMLGGRDRTVAGFHLDSEATDQDIHARVRKSLVERWNNRKKWIGNLQQQANVEDALRFNSFGADEEEFEKYQSSQSHLEYLQKSLGPLNNEDDKFVFIVEGKDSPVLLAGGVVFGSLENIVHDTDKVSVFIMHRANNSKKTSMVLPSGTIKVGKELKKHMVVELPVQSLLGRFNKQQVKEWAFSHGCTNVLWNDSMVQYKGKLALVA</sequence>
<organism evidence="3">
    <name type="scientific">Volvox carteri f. nagariensis</name>
    <dbReference type="NCBI Taxonomy" id="3068"/>
    <lineage>
        <taxon>Eukaryota</taxon>
        <taxon>Viridiplantae</taxon>
        <taxon>Chlorophyta</taxon>
        <taxon>core chlorophytes</taxon>
        <taxon>Chlorophyceae</taxon>
        <taxon>CS clade</taxon>
        <taxon>Chlamydomonadales</taxon>
        <taxon>Volvocaceae</taxon>
        <taxon>Volvox</taxon>
    </lineage>
</organism>
<reference evidence="2 3" key="1">
    <citation type="journal article" date="2010" name="Science">
        <title>Genomic analysis of organismal complexity in the multicellular green alga Volvox carteri.</title>
        <authorList>
            <person name="Prochnik S.E."/>
            <person name="Umen J."/>
            <person name="Nedelcu A.M."/>
            <person name="Hallmann A."/>
            <person name="Miller S.M."/>
            <person name="Nishii I."/>
            <person name="Ferris P."/>
            <person name="Kuo A."/>
            <person name="Mitros T."/>
            <person name="Fritz-Laylin L.K."/>
            <person name="Hellsten U."/>
            <person name="Chapman J."/>
            <person name="Simakov O."/>
            <person name="Rensing S.A."/>
            <person name="Terry A."/>
            <person name="Pangilinan J."/>
            <person name="Kapitonov V."/>
            <person name="Jurka J."/>
            <person name="Salamov A."/>
            <person name="Shapiro H."/>
            <person name="Schmutz J."/>
            <person name="Grimwood J."/>
            <person name="Lindquist E."/>
            <person name="Lucas S."/>
            <person name="Grigoriev I.V."/>
            <person name="Schmitt R."/>
            <person name="Kirk D."/>
            <person name="Rokhsar D.S."/>
        </authorList>
    </citation>
    <scope>NUCLEOTIDE SEQUENCE [LARGE SCALE GENOMIC DNA]</scope>
    <source>
        <strain evidence="3">f. Nagariensis / Eve</strain>
    </source>
</reference>
<keyword evidence="3" id="KW-1185">Reference proteome</keyword>
<evidence type="ECO:0000256" key="1">
    <source>
        <dbReference type="SAM" id="MobiDB-lite"/>
    </source>
</evidence>
<dbReference type="RefSeq" id="XP_002955869.1">
    <property type="nucleotide sequence ID" value="XM_002955823.1"/>
</dbReference>
<dbReference type="GeneID" id="9615009"/>
<gene>
    <name evidence="2" type="ORF">VOLCADRAFT_106996</name>
</gene>
<dbReference type="KEGG" id="vcn:VOLCADRAFT_106996"/>
<proteinExistence type="predicted"/>
<dbReference type="InParanoid" id="D8UB92"/>
<name>D8UB92_VOLCA</name>
<protein>
    <submittedName>
        <fullName evidence="2">Uncharacterized protein</fullName>
    </submittedName>
</protein>
<dbReference type="OrthoDB" id="558610at2759"/>
<evidence type="ECO:0000313" key="2">
    <source>
        <dbReference type="EMBL" id="EFJ43070.1"/>
    </source>
</evidence>
<evidence type="ECO:0000313" key="3">
    <source>
        <dbReference type="Proteomes" id="UP000001058"/>
    </source>
</evidence>
<dbReference type="EMBL" id="GL378376">
    <property type="protein sequence ID" value="EFJ43070.1"/>
    <property type="molecule type" value="Genomic_DNA"/>
</dbReference>
<dbReference type="AlphaFoldDB" id="D8UB92"/>
<feature type="region of interest" description="Disordered" evidence="1">
    <location>
        <begin position="157"/>
        <end position="191"/>
    </location>
</feature>